<dbReference type="AlphaFoldDB" id="A0A1H8QVS7"/>
<keyword evidence="10" id="KW-1185">Reference proteome</keyword>
<evidence type="ECO:0000256" key="1">
    <source>
        <dbReference type="ARBA" id="ARBA00004141"/>
    </source>
</evidence>
<feature type="region of interest" description="Disordered" evidence="6">
    <location>
        <begin position="150"/>
        <end position="178"/>
    </location>
</feature>
<keyword evidence="3 7" id="KW-0812">Transmembrane</keyword>
<dbReference type="OrthoDB" id="9807815at2"/>
<evidence type="ECO:0000259" key="8">
    <source>
        <dbReference type="Pfam" id="PF04138"/>
    </source>
</evidence>
<comment type="subcellular location">
    <subcellularLocation>
        <location evidence="1">Membrane</location>
        <topology evidence="1">Multi-pass membrane protein</topology>
    </subcellularLocation>
</comment>
<comment type="similarity">
    <text evidence="2">Belongs to the GtrA family.</text>
</comment>
<evidence type="ECO:0000313" key="9">
    <source>
        <dbReference type="EMBL" id="SEO58400.1"/>
    </source>
</evidence>
<evidence type="ECO:0000256" key="2">
    <source>
        <dbReference type="ARBA" id="ARBA00009399"/>
    </source>
</evidence>
<reference evidence="9 10" key="1">
    <citation type="submission" date="2016-10" db="EMBL/GenBank/DDBJ databases">
        <authorList>
            <person name="de Groot N.N."/>
        </authorList>
    </citation>
    <scope>NUCLEOTIDE SEQUENCE [LARGE SCALE GENOMIC DNA]</scope>
    <source>
        <strain evidence="9 10">CGMCC 4.2026</strain>
    </source>
</reference>
<proteinExistence type="inferred from homology"/>
<feature type="transmembrane region" description="Helical" evidence="7">
    <location>
        <begin position="21"/>
        <end position="39"/>
    </location>
</feature>
<gene>
    <name evidence="9" type="ORF">SAMN05216267_103196</name>
</gene>
<name>A0A1H8QVS7_9ACTN</name>
<evidence type="ECO:0000256" key="5">
    <source>
        <dbReference type="ARBA" id="ARBA00023136"/>
    </source>
</evidence>
<feature type="transmembrane region" description="Helical" evidence="7">
    <location>
        <begin position="83"/>
        <end position="105"/>
    </location>
</feature>
<dbReference type="InterPro" id="IPR007267">
    <property type="entry name" value="GtrA_DPMS_TM"/>
</dbReference>
<dbReference type="RefSeq" id="WP_069465483.1">
    <property type="nucleotide sequence ID" value="NZ_FODD01000031.1"/>
</dbReference>
<dbReference type="EMBL" id="FODD01000031">
    <property type="protein sequence ID" value="SEO58400.1"/>
    <property type="molecule type" value="Genomic_DNA"/>
</dbReference>
<dbReference type="GO" id="GO:0000271">
    <property type="term" value="P:polysaccharide biosynthetic process"/>
    <property type="evidence" value="ECO:0007669"/>
    <property type="project" value="InterPro"/>
</dbReference>
<feature type="transmembrane region" description="Helical" evidence="7">
    <location>
        <begin position="51"/>
        <end position="71"/>
    </location>
</feature>
<protein>
    <submittedName>
        <fullName evidence="9">Putative flippase GtrA (Transmembrane translocase of bactoprenol-linked glucose)</fullName>
    </submittedName>
</protein>
<keyword evidence="4 7" id="KW-1133">Transmembrane helix</keyword>
<dbReference type="PANTHER" id="PTHR38459:SF1">
    <property type="entry name" value="PROPHAGE BACTOPRENOL-LINKED GLUCOSE TRANSLOCASE HOMOLOG"/>
    <property type="match status" value="1"/>
</dbReference>
<evidence type="ECO:0000256" key="3">
    <source>
        <dbReference type="ARBA" id="ARBA00022692"/>
    </source>
</evidence>
<organism evidence="9 10">
    <name type="scientific">Actinacidiphila rubida</name>
    <dbReference type="NCBI Taxonomy" id="310780"/>
    <lineage>
        <taxon>Bacteria</taxon>
        <taxon>Bacillati</taxon>
        <taxon>Actinomycetota</taxon>
        <taxon>Actinomycetes</taxon>
        <taxon>Kitasatosporales</taxon>
        <taxon>Streptomycetaceae</taxon>
        <taxon>Actinacidiphila</taxon>
    </lineage>
</organism>
<dbReference type="InterPro" id="IPR051401">
    <property type="entry name" value="GtrA_CellWall_Glycosyl"/>
</dbReference>
<evidence type="ECO:0000256" key="6">
    <source>
        <dbReference type="SAM" id="MobiDB-lite"/>
    </source>
</evidence>
<keyword evidence="5 7" id="KW-0472">Membrane</keyword>
<dbReference type="STRING" id="310780.SAMN05216267_103196"/>
<dbReference type="Proteomes" id="UP000181951">
    <property type="component" value="Unassembled WGS sequence"/>
</dbReference>
<dbReference type="PANTHER" id="PTHR38459">
    <property type="entry name" value="PROPHAGE BACTOPRENOL-LINKED GLUCOSE TRANSLOCASE HOMOLOG"/>
    <property type="match status" value="1"/>
</dbReference>
<accession>A0A1H8QVS7</accession>
<sequence>MSGRHALPSRLGHFYREIAKFGVVGLAGVVVNLLAFNAIQRYWGLQTVRASVLATFISIICNYVGFRFFTYRDRDGGSRARELALFFGFSLVGLVIENSVLYAATYGLGWDGRLQSNVFKFVGVGVATAFRFWSYRTWVFKVLDEAPDEEAATEPGPRPSWAPGADDGGGTASWFQPAAPHDEFTVADQHR</sequence>
<evidence type="ECO:0000313" key="10">
    <source>
        <dbReference type="Proteomes" id="UP000181951"/>
    </source>
</evidence>
<evidence type="ECO:0000256" key="4">
    <source>
        <dbReference type="ARBA" id="ARBA00022989"/>
    </source>
</evidence>
<evidence type="ECO:0000256" key="7">
    <source>
        <dbReference type="SAM" id="Phobius"/>
    </source>
</evidence>
<feature type="domain" description="GtrA/DPMS transmembrane" evidence="8">
    <location>
        <begin position="20"/>
        <end position="140"/>
    </location>
</feature>
<feature type="transmembrane region" description="Helical" evidence="7">
    <location>
        <begin position="117"/>
        <end position="133"/>
    </location>
</feature>
<dbReference type="GO" id="GO:0005886">
    <property type="term" value="C:plasma membrane"/>
    <property type="evidence" value="ECO:0007669"/>
    <property type="project" value="TreeGrafter"/>
</dbReference>
<dbReference type="Pfam" id="PF04138">
    <property type="entry name" value="GtrA_DPMS_TM"/>
    <property type="match status" value="1"/>
</dbReference>